<dbReference type="OMA" id="RFWTSQP"/>
<dbReference type="GO" id="GO:0030915">
    <property type="term" value="C:Smc5-Smc6 complex"/>
    <property type="evidence" value="ECO:0007669"/>
    <property type="project" value="TreeGrafter"/>
</dbReference>
<evidence type="ECO:0000256" key="3">
    <source>
        <dbReference type="ARBA" id="ARBA00023054"/>
    </source>
</evidence>
<dbReference type="Proteomes" id="UP000023152">
    <property type="component" value="Unassembled WGS sequence"/>
</dbReference>
<comment type="caution">
    <text evidence="7">The sequence shown here is derived from an EMBL/GenBank/DDBJ whole genome shotgun (WGS) entry which is preliminary data.</text>
</comment>
<dbReference type="PANTHER" id="PTHR45916">
    <property type="entry name" value="STRUCTURAL MAINTENANCE OF CHROMOSOMES PROTEIN 5"/>
    <property type="match status" value="1"/>
</dbReference>
<dbReference type="GO" id="GO:0003697">
    <property type="term" value="F:single-stranded DNA binding"/>
    <property type="evidence" value="ECO:0007669"/>
    <property type="project" value="TreeGrafter"/>
</dbReference>
<dbReference type="InterPro" id="IPR027417">
    <property type="entry name" value="P-loop_NTPase"/>
</dbReference>
<evidence type="ECO:0000256" key="2">
    <source>
        <dbReference type="ARBA" id="ARBA00018687"/>
    </source>
</evidence>
<evidence type="ECO:0000256" key="4">
    <source>
        <dbReference type="SAM" id="Coils"/>
    </source>
</evidence>
<gene>
    <name evidence="7" type="ORF">RFI_32726</name>
</gene>
<proteinExistence type="inferred from homology"/>
<dbReference type="EMBL" id="ASPP01029064">
    <property type="protein sequence ID" value="ETO04669.1"/>
    <property type="molecule type" value="Genomic_DNA"/>
</dbReference>
<keyword evidence="8" id="KW-1185">Reference proteome</keyword>
<dbReference type="GO" id="GO:0005634">
    <property type="term" value="C:nucleus"/>
    <property type="evidence" value="ECO:0007669"/>
    <property type="project" value="TreeGrafter"/>
</dbReference>
<keyword evidence="3 4" id="KW-0175">Coiled coil</keyword>
<feature type="domain" description="RecF/RecN/SMC N-terminal" evidence="6">
    <location>
        <begin position="119"/>
        <end position="1120"/>
    </location>
</feature>
<dbReference type="SUPFAM" id="SSF52540">
    <property type="entry name" value="P-loop containing nucleoside triphosphate hydrolases"/>
    <property type="match status" value="1"/>
</dbReference>
<feature type="coiled-coil region" evidence="4">
    <location>
        <begin position="498"/>
        <end position="525"/>
    </location>
</feature>
<feature type="coiled-coil region" evidence="4">
    <location>
        <begin position="854"/>
        <end position="902"/>
    </location>
</feature>
<feature type="compositionally biased region" description="Acidic residues" evidence="5">
    <location>
        <begin position="75"/>
        <end position="86"/>
    </location>
</feature>
<accession>X6LSP0</accession>
<dbReference type="InterPro" id="IPR003395">
    <property type="entry name" value="RecF/RecN/SMC_N"/>
</dbReference>
<sequence length="1287" mass="151866">MIVKNQENCQYFKQIENIERNNFKNTTVRTTNITAGIINNKKVTKEAKRVLKELKSQYLYNKQLIFSKRLQELEEDNEDNEDNEENEEKKENTTLHIPKRPRTSSSSVTKEGGYARGAIRELRVHNWMTYDDVDLRPGPGLNLVIGANGSGKSSLVCALAVVLGGQMNTISRGDDLTDFIKKGCSEAFIEVELHNPLNEGVPGRIKRIIRGEGRGNQWLWNGVKKTQKEMRQMIDQMNVDVDNLCQFLAQDRVSGFSSLEGPELLLETERCIGNSELYNDHMTLITLSKDMKKWEDMKKGRTQEIGTLEMEKSRKDSLMRQFRSRQALETKLNLLRSKQKWMELKQIEIKMKEVENELRVCTEQLKLKKRATLPLQKQKEQYDKEIHRLTFLLQNCKAQLSHKDTTIVETGRRIQDMAQELDRKLVEIKEQEQKVTQVRFQRDTSKREVTQLQSEFAEQDRQIATVRAEEVRVKEQRDQKRGELVRIQREQQARNSKMNQIRHDVEAMTRNKERLENTREDKVAAIFRGRNEKQKPFYLWVQRNAHQFKGEVRGPLLLHTEAKTQLDCRYLNTVISEMSWYSYVATDKEDWELLNNQVQRMRLKIHIIHRPDIAETYTRPMDSATMQQLYIHGYLDQLIIAESLVKNTLTDMHDLFRIGYSNRTNFPNDVLDKCLRTHHHATNCLDLLCLPERLWSIKISRYDGKSVQSSRDLNHRVCLKPTIDHSDEIKQLDADITTKKQELENLDKDKREIERNAALLESNIRDLAREMEELKEKSKSHAILERKLGRKKDELEALEKEYVATQNQALQTQDQSQWIAQHQKKKVGLVETLVTLYGEKLEEMKQQHLLQIQIEHIRCELKHLLTQLAQDEKKFSHLEKGKLSLETELEKLRNTLESYKGECSEEMPEDELEEQFEKAELTMPTNLQTMESMIREMHSRIGCICYNQEDVDNFFELEKRIHKKQKDMECIERDLASTSKKIEELSQTWRNNLHAKISEISEHFSRFFKMFSAEGKIELTPSNDPNTFEQWSIDILTQFRPAPDSIWKCLSSYVQSGGEKSVATMLYLLSLQHVTNVPFRVVDEINQGMDPKNERKIHDILVDVCRPRKDNTIPQYFVITPKLLPNLKYSEYMTVFIIFNGPFQVPQEKKKKTYEIMVKQKVLFNNRKIDLSHFFPYKEKYFFLKKNRKEKSLFVLLHFPCSSFLRRDDKFEGCVNNRVLYEFIKIRYKINELMITMNELKAILNKCEDDWHDKVIDHVLLEDILRKEIRNMLKLIKYKTMKRISPL</sequence>
<reference evidence="7 8" key="1">
    <citation type="journal article" date="2013" name="Curr. Biol.">
        <title>The Genome of the Foraminiferan Reticulomyxa filosa.</title>
        <authorList>
            <person name="Glockner G."/>
            <person name="Hulsmann N."/>
            <person name="Schleicher M."/>
            <person name="Noegel A.A."/>
            <person name="Eichinger L."/>
            <person name="Gallinger C."/>
            <person name="Pawlowski J."/>
            <person name="Sierra R."/>
            <person name="Euteneuer U."/>
            <person name="Pillet L."/>
            <person name="Moustafa A."/>
            <person name="Platzer M."/>
            <person name="Groth M."/>
            <person name="Szafranski K."/>
            <person name="Schliwa M."/>
        </authorList>
    </citation>
    <scope>NUCLEOTIDE SEQUENCE [LARGE SCALE GENOMIC DNA]</scope>
</reference>
<name>X6LSP0_RETFI</name>
<organism evidence="7 8">
    <name type="scientific">Reticulomyxa filosa</name>
    <dbReference type="NCBI Taxonomy" id="46433"/>
    <lineage>
        <taxon>Eukaryota</taxon>
        <taxon>Sar</taxon>
        <taxon>Rhizaria</taxon>
        <taxon>Retaria</taxon>
        <taxon>Foraminifera</taxon>
        <taxon>Monothalamids</taxon>
        <taxon>Reticulomyxidae</taxon>
        <taxon>Reticulomyxa</taxon>
    </lineage>
</organism>
<dbReference type="PANTHER" id="PTHR45916:SF1">
    <property type="entry name" value="STRUCTURAL MAINTENANCE OF CHROMOSOMES PROTEIN 5"/>
    <property type="match status" value="1"/>
</dbReference>
<evidence type="ECO:0000256" key="5">
    <source>
        <dbReference type="SAM" id="MobiDB-lite"/>
    </source>
</evidence>
<evidence type="ECO:0000313" key="8">
    <source>
        <dbReference type="Proteomes" id="UP000023152"/>
    </source>
</evidence>
<comment type="similarity">
    <text evidence="1">Belongs to the SMC family. SMC5 subfamily.</text>
</comment>
<evidence type="ECO:0000313" key="7">
    <source>
        <dbReference type="EMBL" id="ETO04669.1"/>
    </source>
</evidence>
<dbReference type="Gene3D" id="3.40.50.300">
    <property type="entry name" value="P-loop containing nucleotide triphosphate hydrolases"/>
    <property type="match status" value="2"/>
</dbReference>
<dbReference type="OrthoDB" id="10254973at2759"/>
<feature type="coiled-coil region" evidence="4">
    <location>
        <begin position="344"/>
        <end position="371"/>
    </location>
</feature>
<protein>
    <recommendedName>
        <fullName evidence="2">Structural maintenance of chromosomes protein 5</fullName>
    </recommendedName>
</protein>
<dbReference type="Pfam" id="PF02463">
    <property type="entry name" value="SMC_N"/>
    <property type="match status" value="1"/>
</dbReference>
<evidence type="ECO:0000256" key="1">
    <source>
        <dbReference type="ARBA" id="ARBA00010171"/>
    </source>
</evidence>
<feature type="coiled-coil region" evidence="4">
    <location>
        <begin position="729"/>
        <end position="815"/>
    </location>
</feature>
<feature type="region of interest" description="Disordered" evidence="5">
    <location>
        <begin position="75"/>
        <end position="112"/>
    </location>
</feature>
<evidence type="ECO:0000259" key="6">
    <source>
        <dbReference type="Pfam" id="PF02463"/>
    </source>
</evidence>
<dbReference type="GO" id="GO:0000724">
    <property type="term" value="P:double-strand break repair via homologous recombination"/>
    <property type="evidence" value="ECO:0007669"/>
    <property type="project" value="TreeGrafter"/>
</dbReference>
<feature type="coiled-coil region" evidence="4">
    <location>
        <begin position="414"/>
        <end position="469"/>
    </location>
</feature>